<sequence>MHLLSRWWYRFYHRCRGVSVPVLASLYRSNRYLSSTHRHPKYCCTAFHALRKRFARKSLSGHKGLLRLARQTHQVPMSIHGGRRLSALR</sequence>
<name>A0A655RHL9_VIBCL</name>
<organism evidence="1 2">
    <name type="scientific">Vibrio cholerae</name>
    <dbReference type="NCBI Taxonomy" id="666"/>
    <lineage>
        <taxon>Bacteria</taxon>
        <taxon>Pseudomonadati</taxon>
        <taxon>Pseudomonadota</taxon>
        <taxon>Gammaproteobacteria</taxon>
        <taxon>Vibrionales</taxon>
        <taxon>Vibrionaceae</taxon>
        <taxon>Vibrio</taxon>
    </lineage>
</organism>
<gene>
    <name evidence="1" type="ORF">ERS013165_01683</name>
</gene>
<accession>A0A655RHL9</accession>
<dbReference type="AlphaFoldDB" id="A0A655RHL9"/>
<reference evidence="1 2" key="1">
    <citation type="submission" date="2015-07" db="EMBL/GenBank/DDBJ databases">
        <authorList>
            <consortium name="Pathogen Informatics"/>
        </authorList>
    </citation>
    <scope>NUCLEOTIDE SEQUENCE [LARGE SCALE GENOMIC DNA]</scope>
    <source>
        <strain evidence="1 2">A51</strain>
    </source>
</reference>
<dbReference type="EMBL" id="CWOW01000007">
    <property type="protein sequence ID" value="CSA47754.1"/>
    <property type="molecule type" value="Genomic_DNA"/>
</dbReference>
<dbReference type="Proteomes" id="UP000044806">
    <property type="component" value="Unassembled WGS sequence"/>
</dbReference>
<evidence type="ECO:0000313" key="2">
    <source>
        <dbReference type="Proteomes" id="UP000044806"/>
    </source>
</evidence>
<evidence type="ECO:0000313" key="1">
    <source>
        <dbReference type="EMBL" id="CSA47754.1"/>
    </source>
</evidence>
<protein>
    <submittedName>
        <fullName evidence="1">Uncharacterized protein</fullName>
    </submittedName>
</protein>
<proteinExistence type="predicted"/>